<evidence type="ECO:0000256" key="2">
    <source>
        <dbReference type="SAM" id="SignalP"/>
    </source>
</evidence>
<evidence type="ECO:0000313" key="4">
    <source>
        <dbReference type="Proteomes" id="UP000660680"/>
    </source>
</evidence>
<dbReference type="PANTHER" id="PTHR48174:SF5">
    <property type="entry name" value="VACUOLAR PROTEIN SORTING-ASSOCIATED PROTEIN 62"/>
    <property type="match status" value="1"/>
</dbReference>
<proteinExistence type="predicted"/>
<dbReference type="PANTHER" id="PTHR48174">
    <property type="entry name" value="DUF946 FAMILY PROTEIN"/>
    <property type="match status" value="1"/>
</dbReference>
<dbReference type="Proteomes" id="UP000660680">
    <property type="component" value="Unassembled WGS sequence"/>
</dbReference>
<feature type="signal peptide" evidence="2">
    <location>
        <begin position="1"/>
        <end position="20"/>
    </location>
</feature>
<evidence type="ECO:0008006" key="5">
    <source>
        <dbReference type="Google" id="ProtNLM"/>
    </source>
</evidence>
<feature type="region of interest" description="Disordered" evidence="1">
    <location>
        <begin position="23"/>
        <end position="51"/>
    </location>
</feature>
<comment type="caution">
    <text evidence="3">The sequence shown here is derived from an EMBL/GenBank/DDBJ whole genome shotgun (WGS) entry which is preliminary data.</text>
</comment>
<evidence type="ECO:0000256" key="1">
    <source>
        <dbReference type="SAM" id="MobiDB-lite"/>
    </source>
</evidence>
<feature type="chain" id="PRO_5036769376" description="DUF946 domain-containing protein" evidence="2">
    <location>
        <begin position="21"/>
        <end position="444"/>
    </location>
</feature>
<dbReference type="EMBL" id="BMRB01000010">
    <property type="protein sequence ID" value="GGS58582.1"/>
    <property type="molecule type" value="Genomic_DNA"/>
</dbReference>
<keyword evidence="2" id="KW-0732">Signal</keyword>
<dbReference type="RefSeq" id="WP_189214161.1">
    <property type="nucleotide sequence ID" value="NZ_BMRB01000010.1"/>
</dbReference>
<evidence type="ECO:0000313" key="3">
    <source>
        <dbReference type="EMBL" id="GGS58582.1"/>
    </source>
</evidence>
<reference evidence="3" key="1">
    <citation type="journal article" date="2014" name="Int. J. Syst. Evol. Microbiol.">
        <title>Complete genome sequence of Corynebacterium casei LMG S-19264T (=DSM 44701T), isolated from a smear-ripened cheese.</title>
        <authorList>
            <consortium name="US DOE Joint Genome Institute (JGI-PGF)"/>
            <person name="Walter F."/>
            <person name="Albersmeier A."/>
            <person name="Kalinowski J."/>
            <person name="Ruckert C."/>
        </authorList>
    </citation>
    <scope>NUCLEOTIDE SEQUENCE</scope>
    <source>
        <strain evidence="3">JCM 3276</strain>
    </source>
</reference>
<sequence length="444" mass="47766">MTRSRGLPIIAAGVVLLASACDGTAEPGPSSTAPTTSAAASDPDADPRSRLARELAPAVWLADGEVNLPMDASRFVAGADLWFDHGKLCKDDKPVATEVSESGLASGEYSHPAASTIQPHSEDPLPCTHDEDATLYRTNSAERQVYGDGRGFYLDLDDDLRRGDGATAPVYWQHVGDPDGHGAFVYWLFYGYNDFINNHEGDWERVAVQVDGGRPTGMVFWRHNEPACHLPWNRLEFAGNRPVAYAAKGSHGSYPRAGAFPLATAAVADRTSAGTPWHTWESLRAVEEEPWWGYRGLWGVIGPESLGASGIAGPNPDRRPTVEYDALTTLACPAVDRRFLGDWQSRGPVEQPGSGTAYHARLSLRDGDVGDDVGTSHYPELGCTGSLKLLESAPEKLVVLETITSDPRSRCASLVTITLGIDGESLSYFADYEPGAAEATLVRQ</sequence>
<dbReference type="PROSITE" id="PS51257">
    <property type="entry name" value="PROKAR_LIPOPROTEIN"/>
    <property type="match status" value="1"/>
</dbReference>
<protein>
    <recommendedName>
        <fullName evidence="5">DUF946 domain-containing protein</fullName>
    </recommendedName>
</protein>
<name>A0A918LJ31_9PSEU</name>
<gene>
    <name evidence="3" type="ORF">GCM10010171_61940</name>
</gene>
<feature type="compositionally biased region" description="Low complexity" evidence="1">
    <location>
        <begin position="29"/>
        <end position="42"/>
    </location>
</feature>
<dbReference type="AlphaFoldDB" id="A0A918LJ31"/>
<keyword evidence="4" id="KW-1185">Reference proteome</keyword>
<accession>A0A918LJ31</accession>
<organism evidence="3 4">
    <name type="scientific">Actinokineospora fastidiosa</name>
    <dbReference type="NCBI Taxonomy" id="1816"/>
    <lineage>
        <taxon>Bacteria</taxon>
        <taxon>Bacillati</taxon>
        <taxon>Actinomycetota</taxon>
        <taxon>Actinomycetes</taxon>
        <taxon>Pseudonocardiales</taxon>
        <taxon>Pseudonocardiaceae</taxon>
        <taxon>Actinokineospora</taxon>
    </lineage>
</organism>
<reference evidence="3" key="2">
    <citation type="submission" date="2020-09" db="EMBL/GenBank/DDBJ databases">
        <authorList>
            <person name="Sun Q."/>
            <person name="Ohkuma M."/>
        </authorList>
    </citation>
    <scope>NUCLEOTIDE SEQUENCE</scope>
    <source>
        <strain evidence="3">JCM 3276</strain>
    </source>
</reference>